<proteinExistence type="predicted"/>
<evidence type="ECO:0000256" key="1">
    <source>
        <dbReference type="SAM" id="MobiDB-lite"/>
    </source>
</evidence>
<feature type="compositionally biased region" description="Basic and acidic residues" evidence="1">
    <location>
        <begin position="77"/>
        <end position="88"/>
    </location>
</feature>
<keyword evidence="2" id="KW-0812">Transmembrane</keyword>
<feature type="region of interest" description="Disordered" evidence="1">
    <location>
        <begin position="59"/>
        <end position="107"/>
    </location>
</feature>
<dbReference type="EMBL" id="JBFOLJ010000007">
    <property type="protein sequence ID" value="KAL2521426.1"/>
    <property type="molecule type" value="Genomic_DNA"/>
</dbReference>
<protein>
    <submittedName>
        <fullName evidence="3">Uncharacterized protein</fullName>
    </submittedName>
</protein>
<organism evidence="3 4">
    <name type="scientific">Forsythia ovata</name>
    <dbReference type="NCBI Taxonomy" id="205694"/>
    <lineage>
        <taxon>Eukaryota</taxon>
        <taxon>Viridiplantae</taxon>
        <taxon>Streptophyta</taxon>
        <taxon>Embryophyta</taxon>
        <taxon>Tracheophyta</taxon>
        <taxon>Spermatophyta</taxon>
        <taxon>Magnoliopsida</taxon>
        <taxon>eudicotyledons</taxon>
        <taxon>Gunneridae</taxon>
        <taxon>Pentapetalae</taxon>
        <taxon>asterids</taxon>
        <taxon>lamiids</taxon>
        <taxon>Lamiales</taxon>
        <taxon>Oleaceae</taxon>
        <taxon>Forsythieae</taxon>
        <taxon>Forsythia</taxon>
    </lineage>
</organism>
<keyword evidence="2" id="KW-0472">Membrane</keyword>
<evidence type="ECO:0000313" key="3">
    <source>
        <dbReference type="EMBL" id="KAL2521426.1"/>
    </source>
</evidence>
<feature type="transmembrane region" description="Helical" evidence="2">
    <location>
        <begin position="17"/>
        <end position="39"/>
    </location>
</feature>
<keyword evidence="2" id="KW-1133">Transmembrane helix</keyword>
<dbReference type="Proteomes" id="UP001604277">
    <property type="component" value="Unassembled WGS sequence"/>
</dbReference>
<accession>A0ABD1U8T8</accession>
<dbReference type="PANTHER" id="PTHR35771">
    <property type="entry name" value="TRANSMEMBRANE PROTEIN-RELATED"/>
    <property type="match status" value="1"/>
</dbReference>
<comment type="caution">
    <text evidence="3">The sequence shown here is derived from an EMBL/GenBank/DDBJ whole genome shotgun (WGS) entry which is preliminary data.</text>
</comment>
<dbReference type="PANTHER" id="PTHR35771:SF3">
    <property type="entry name" value="TRANSMEMBRANE PROTEIN"/>
    <property type="match status" value="1"/>
</dbReference>
<evidence type="ECO:0000256" key="2">
    <source>
        <dbReference type="SAM" id="Phobius"/>
    </source>
</evidence>
<keyword evidence="4" id="KW-1185">Reference proteome</keyword>
<reference evidence="4" key="1">
    <citation type="submission" date="2024-07" db="EMBL/GenBank/DDBJ databases">
        <title>Two chromosome-level genome assemblies of Korean endemic species Abeliophyllum distichum and Forsythia ovata (Oleaceae).</title>
        <authorList>
            <person name="Jang H."/>
        </authorList>
    </citation>
    <scope>NUCLEOTIDE SEQUENCE [LARGE SCALE GENOMIC DNA]</scope>
</reference>
<dbReference type="AlphaFoldDB" id="A0ABD1U8T8"/>
<evidence type="ECO:0000313" key="4">
    <source>
        <dbReference type="Proteomes" id="UP001604277"/>
    </source>
</evidence>
<sequence>MFDFGDELIIESYKIPWLIWIQLLATILFIILLFGFSIFTSDSASTSISATAAASPSTSCTAIAPPPHLNNPSASQRAKEEEIQHVERNGGTSGGRIIEEDQDEDESSLKDSAFLGLFRHPTHPCNYLGLATQSFLKCFGLDTRSKRPSNEKHRKQDRD</sequence>
<name>A0ABD1U8T8_9LAMI</name>
<gene>
    <name evidence="3" type="ORF">Fot_25349</name>
</gene>